<organism evidence="1 2">
    <name type="scientific">Ideonella aquatica</name>
    <dbReference type="NCBI Taxonomy" id="2824119"/>
    <lineage>
        <taxon>Bacteria</taxon>
        <taxon>Pseudomonadati</taxon>
        <taxon>Pseudomonadota</taxon>
        <taxon>Betaproteobacteria</taxon>
        <taxon>Burkholderiales</taxon>
        <taxon>Sphaerotilaceae</taxon>
        <taxon>Ideonella</taxon>
    </lineage>
</organism>
<accession>A0A940YJR6</accession>
<dbReference type="RefSeq" id="WP_210804214.1">
    <property type="nucleotide sequence ID" value="NZ_JAGQDE010000031.1"/>
</dbReference>
<sequence>MTLVMVATLCSACTTLYVDAPDALNGSRTYVGIVKVRAAEESSQASAASRVRRHSYSTLGLRVDSGLSLGYLNDEVVSIPLNCHVVLFVRAPEEWGHAETLLRQLRREDSCLIRSN</sequence>
<reference evidence="1" key="1">
    <citation type="submission" date="2021-04" db="EMBL/GenBank/DDBJ databases">
        <title>The genome sequence of Ideonella sp. 4Y11.</title>
        <authorList>
            <person name="Liu Y."/>
        </authorList>
    </citation>
    <scope>NUCLEOTIDE SEQUENCE</scope>
    <source>
        <strain evidence="1">4Y11</strain>
    </source>
</reference>
<comment type="caution">
    <text evidence="1">The sequence shown here is derived from an EMBL/GenBank/DDBJ whole genome shotgun (WGS) entry which is preliminary data.</text>
</comment>
<proteinExistence type="predicted"/>
<dbReference type="Proteomes" id="UP000678374">
    <property type="component" value="Unassembled WGS sequence"/>
</dbReference>
<protein>
    <submittedName>
        <fullName evidence="1">Uncharacterized protein</fullName>
    </submittedName>
</protein>
<dbReference type="AlphaFoldDB" id="A0A940YJR6"/>
<dbReference type="EMBL" id="JAGQDE010000031">
    <property type="protein sequence ID" value="MBQ0961533.1"/>
    <property type="molecule type" value="Genomic_DNA"/>
</dbReference>
<keyword evidence="2" id="KW-1185">Reference proteome</keyword>
<gene>
    <name evidence="1" type="ORF">KAK06_21520</name>
</gene>
<evidence type="ECO:0000313" key="2">
    <source>
        <dbReference type="Proteomes" id="UP000678374"/>
    </source>
</evidence>
<name>A0A940YJR6_9BURK</name>
<evidence type="ECO:0000313" key="1">
    <source>
        <dbReference type="EMBL" id="MBQ0961533.1"/>
    </source>
</evidence>